<proteinExistence type="predicted"/>
<gene>
    <name evidence="1" type="ORF">M972_11874</name>
</gene>
<sequence length="701" mass="80785">MKRIILAMFVICFSILCIGCNSREKNYNQKDELMEEDNQNIEDIFNENDTKSQTIAQFGFGFISENFSEREVYEYNGKEVCIPYYVEGMEEKVKADFGLMFFVDGIPQPYRIRRKNGTVTEEQFMHKFSLGYNEREEFDVVFTPVAGKKGDRIGVISATILKPDFIPEDENRPVYGVYHSLAANKPSEIYFKSEFVNEKELRGYSKYVLEDIPEELKSNVGSEANAFDDIDTMTRTEIIYDDKSKNVIYAKNGKVKFKFRIYGGPEIEYNTTIFVNHKPVRIMNSDYLAAKIEKGKMCTFDLELDISDYERLNTIYAISNPSGKGYFADIYFPIKTNSILLVNDLKSSTQSQGNKNSAHKNYLDLSKSGTLAQDKDYSRYLDVDYESGYMLLMENGKSSPVKQITIEKNSFIEKALEFDKGYIIVTAYADRPVELTEESGFKFIDFPQDVKRRLVKIYDKNLNLQKEIDFVDIFPQKNNYHQTIVSKMTVSRDGKKIIWAESSPKLYMYDVETGKTSEILNETSNNICFSSVLFAGDDIVFYGIRVNEEGTFYYGAFEPQSKKMNVFAEKNFNCVRMRVSQKYVVFEEDRNPMKSSSGRLLGIDLQTKKNFKMQLDGEENNMAIATNDGKYLIAIKSNSDGSHCIRQYKLKSDKIVHEEIVAPEMGIPIEIYTRDEPSTCIILFQKDNGEVISCKYNCKEE</sequence>
<evidence type="ECO:0000313" key="2">
    <source>
        <dbReference type="Proteomes" id="UP000223596"/>
    </source>
</evidence>
<dbReference type="AlphaFoldDB" id="A0AB36TF10"/>
<dbReference type="PANTHER" id="PTHR36842:SF1">
    <property type="entry name" value="PROTEIN TOLB"/>
    <property type="match status" value="1"/>
</dbReference>
<evidence type="ECO:0008006" key="3">
    <source>
        <dbReference type="Google" id="ProtNLM"/>
    </source>
</evidence>
<dbReference type="PANTHER" id="PTHR36842">
    <property type="entry name" value="PROTEIN TOLB HOMOLOG"/>
    <property type="match status" value="1"/>
</dbReference>
<protein>
    <recommendedName>
        <fullName evidence="3">Lipoprotein</fullName>
    </recommendedName>
</protein>
<accession>A0AB36TF10</accession>
<reference evidence="1 2" key="1">
    <citation type="submission" date="2017-09" db="EMBL/GenBank/DDBJ databases">
        <title>Evaluation of Pacific Biosciences Sequencing Technology to Finishing C. thermocellum Genome Sequences.</title>
        <authorList>
            <person name="Brown S."/>
        </authorList>
    </citation>
    <scope>NUCLEOTIDE SEQUENCE [LARGE SCALE GENOMIC DNA]</scope>
    <source>
        <strain evidence="1 2">AD2</strain>
    </source>
</reference>
<comment type="caution">
    <text evidence="1">The sequence shown here is derived from an EMBL/GenBank/DDBJ whole genome shotgun (WGS) entry which is preliminary data.</text>
</comment>
<dbReference type="RefSeq" id="WP_003518313.1">
    <property type="nucleotide sequence ID" value="NZ_CP013828.1"/>
</dbReference>
<dbReference type="Proteomes" id="UP000223596">
    <property type="component" value="Unassembled WGS sequence"/>
</dbReference>
<name>A0AB36TF10_ACETH</name>
<organism evidence="1 2">
    <name type="scientific">Acetivibrio thermocellus AD2</name>
    <dbReference type="NCBI Taxonomy" id="1138384"/>
    <lineage>
        <taxon>Bacteria</taxon>
        <taxon>Bacillati</taxon>
        <taxon>Bacillota</taxon>
        <taxon>Clostridia</taxon>
        <taxon>Eubacteriales</taxon>
        <taxon>Oscillospiraceae</taxon>
        <taxon>Acetivibrio</taxon>
    </lineage>
</organism>
<evidence type="ECO:0000313" key="1">
    <source>
        <dbReference type="EMBL" id="PFH02111.1"/>
    </source>
</evidence>
<dbReference type="EMBL" id="PDBW01000001">
    <property type="protein sequence ID" value="PFH02111.1"/>
    <property type="molecule type" value="Genomic_DNA"/>
</dbReference>
<dbReference type="SUPFAM" id="SSF82171">
    <property type="entry name" value="DPP6 N-terminal domain-like"/>
    <property type="match status" value="1"/>
</dbReference>